<dbReference type="GO" id="GO:0009986">
    <property type="term" value="C:cell surface"/>
    <property type="evidence" value="ECO:0007669"/>
    <property type="project" value="InterPro"/>
</dbReference>
<dbReference type="GO" id="GO:0030254">
    <property type="term" value="P:protein secretion by the type III secretion system"/>
    <property type="evidence" value="ECO:0007669"/>
    <property type="project" value="InterPro"/>
</dbReference>
<organism evidence="3 4">
    <name type="scientific">Burkholderia mayonis</name>
    <dbReference type="NCBI Taxonomy" id="1385591"/>
    <lineage>
        <taxon>Bacteria</taxon>
        <taxon>Pseudomonadati</taxon>
        <taxon>Pseudomonadota</taxon>
        <taxon>Betaproteobacteria</taxon>
        <taxon>Burkholderiales</taxon>
        <taxon>Burkholderiaceae</taxon>
        <taxon>Burkholderia</taxon>
        <taxon>pseudomallei group</taxon>
    </lineage>
</organism>
<name>A0A1B4FM88_9BURK</name>
<dbReference type="AlphaFoldDB" id="A0A1B4FM88"/>
<gene>
    <name evidence="3" type="ORF">WS70_23700</name>
</gene>
<evidence type="ECO:0000259" key="1">
    <source>
        <dbReference type="Pfam" id="PF07201"/>
    </source>
</evidence>
<dbReference type="NCBIfam" id="TIGR02568">
    <property type="entry name" value="LcrE"/>
    <property type="match status" value="1"/>
</dbReference>
<evidence type="ECO:0000313" key="4">
    <source>
        <dbReference type="Proteomes" id="UP000062519"/>
    </source>
</evidence>
<dbReference type="GO" id="GO:0019867">
    <property type="term" value="C:outer membrane"/>
    <property type="evidence" value="ECO:0007669"/>
    <property type="project" value="InterPro"/>
</dbReference>
<keyword evidence="4" id="KW-1185">Reference proteome</keyword>
<dbReference type="InterPro" id="IPR013401">
    <property type="entry name" value="T3SS_LcrE"/>
</dbReference>
<dbReference type="Gene3D" id="1.20.1280.80">
    <property type="match status" value="1"/>
</dbReference>
<dbReference type="InterPro" id="IPR038347">
    <property type="entry name" value="TyeA_sf"/>
</dbReference>
<dbReference type="NCBIfam" id="TIGR02511">
    <property type="entry name" value="type_III_tyeA"/>
    <property type="match status" value="1"/>
</dbReference>
<dbReference type="InterPro" id="IPR015144">
    <property type="entry name" value="T3SS_TyeA"/>
</dbReference>
<feature type="domain" description="Type III secretion system effector delivery regulator TyeA" evidence="2">
    <location>
        <begin position="293"/>
        <end position="365"/>
    </location>
</feature>
<dbReference type="SUPFAM" id="SSF140591">
    <property type="entry name" value="Type III secretion system domain"/>
    <property type="match status" value="1"/>
</dbReference>
<evidence type="ECO:0000313" key="3">
    <source>
        <dbReference type="EMBL" id="AOJ04772.1"/>
    </source>
</evidence>
<protein>
    <submittedName>
        <fullName evidence="3">Secretion protein</fullName>
    </submittedName>
</protein>
<dbReference type="Pfam" id="PF07201">
    <property type="entry name" value="HrpJ"/>
    <property type="match status" value="1"/>
</dbReference>
<evidence type="ECO:0000259" key="2">
    <source>
        <dbReference type="Pfam" id="PF09059"/>
    </source>
</evidence>
<proteinExistence type="predicted"/>
<dbReference type="InterPro" id="IPR013351">
    <property type="entry name" value="T3SS_TyeA-rel"/>
</dbReference>
<dbReference type="GO" id="GO:0050709">
    <property type="term" value="P:negative regulation of protein secretion"/>
    <property type="evidence" value="ECO:0007669"/>
    <property type="project" value="InterPro"/>
</dbReference>
<sequence length="370" mass="40244">MLNRIDPAAAQASAAATPAAAGTASAQTVQQIVPPQSAHELAQRELADAPIDFGGAPLDAAGVSGESFAETLEDIGFAVGTRFREPRRGAADGRAERPRARSMLQQLIKQIGAVSAAELADLRQRIPGVDALDDPADAMRDAGFNAGEIALLLGAMLEEGKLSGVRRKRAEDALAAILDGDEWALQLFARLEFGHAGRTGFAELRRLYQRAADRQKRLTEWFDEFRRLRDRRRKLKTLIRALAFELSTQGPAMDAHLAAVITDLKRILQFLGVEDHCERAARMLDTRDVDADALLQSLVACVEQSWISSGWIAARTDAAIRDDALRYRYAKAMLELVKLLPADCFDDADQHDAILGAFAEHLEALANAGL</sequence>
<reference evidence="3 4" key="1">
    <citation type="submission" date="2015-12" db="EMBL/GenBank/DDBJ databases">
        <title>Diversity of Burkholderia near neighbor genomes.</title>
        <authorList>
            <person name="Sahl J."/>
            <person name="Wagner D."/>
            <person name="Keim P."/>
        </authorList>
    </citation>
    <scope>NUCLEOTIDE SEQUENCE [LARGE SCALE GENOMIC DNA]</scope>
    <source>
        <strain evidence="3 4">BDU6</strain>
    </source>
</reference>
<dbReference type="Pfam" id="PF09059">
    <property type="entry name" value="TyeA"/>
    <property type="match status" value="1"/>
</dbReference>
<dbReference type="InterPro" id="IPR010812">
    <property type="entry name" value="HrpJ-like"/>
</dbReference>
<dbReference type="KEGG" id="buu:WS70_23700"/>
<feature type="domain" description="Hypersensitivity response secretion-like HrpJ" evidence="1">
    <location>
        <begin position="68"/>
        <end position="225"/>
    </location>
</feature>
<accession>A0A1B4FM88</accession>
<dbReference type="EMBL" id="CP013387">
    <property type="protein sequence ID" value="AOJ04772.1"/>
    <property type="molecule type" value="Genomic_DNA"/>
</dbReference>
<dbReference type="Proteomes" id="UP000062519">
    <property type="component" value="Chromosome 2"/>
</dbReference>
<dbReference type="RefSeq" id="WP_059598385.1">
    <property type="nucleotide sequence ID" value="NZ_CP013387.1"/>
</dbReference>